<gene>
    <name evidence="1" type="ORF">J2Z37_004154</name>
</gene>
<sequence length="36" mass="4422">MSEKRGWRLMMTVFAFAKCDFGYHNLDDDHFRIRQV</sequence>
<reference evidence="1 2" key="1">
    <citation type="submission" date="2021-03" db="EMBL/GenBank/DDBJ databases">
        <title>Genomic Encyclopedia of Type Strains, Phase IV (KMG-IV): sequencing the most valuable type-strain genomes for metagenomic binning, comparative biology and taxonomic classification.</title>
        <authorList>
            <person name="Goeker M."/>
        </authorList>
    </citation>
    <scope>NUCLEOTIDE SEQUENCE [LARGE SCALE GENOMIC DNA]</scope>
    <source>
        <strain evidence="1 2">DSM 24738</strain>
    </source>
</reference>
<protein>
    <submittedName>
        <fullName evidence="1">Uncharacterized protein</fullName>
    </submittedName>
</protein>
<comment type="caution">
    <text evidence="1">The sequence shown here is derived from an EMBL/GenBank/DDBJ whole genome shotgun (WGS) entry which is preliminary data.</text>
</comment>
<keyword evidence="2" id="KW-1185">Reference proteome</keyword>
<evidence type="ECO:0000313" key="2">
    <source>
        <dbReference type="Proteomes" id="UP001519343"/>
    </source>
</evidence>
<name>A0ABS4GW99_9BACL</name>
<proteinExistence type="predicted"/>
<dbReference type="Proteomes" id="UP001519343">
    <property type="component" value="Unassembled WGS sequence"/>
</dbReference>
<organism evidence="1 2">
    <name type="scientific">Ammoniphilus resinae</name>
    <dbReference type="NCBI Taxonomy" id="861532"/>
    <lineage>
        <taxon>Bacteria</taxon>
        <taxon>Bacillati</taxon>
        <taxon>Bacillota</taxon>
        <taxon>Bacilli</taxon>
        <taxon>Bacillales</taxon>
        <taxon>Paenibacillaceae</taxon>
        <taxon>Aneurinibacillus group</taxon>
        <taxon>Ammoniphilus</taxon>
    </lineage>
</organism>
<evidence type="ECO:0000313" key="1">
    <source>
        <dbReference type="EMBL" id="MBP1934135.1"/>
    </source>
</evidence>
<dbReference type="EMBL" id="JAGGKT010000017">
    <property type="protein sequence ID" value="MBP1934135.1"/>
    <property type="molecule type" value="Genomic_DNA"/>
</dbReference>
<accession>A0ABS4GW99</accession>